<reference evidence="1" key="1">
    <citation type="journal article" date="2020" name="mSystems">
        <title>Genome- and Community-Level Interaction Insights into Carbon Utilization and Element Cycling Functions of Hydrothermarchaeota in Hydrothermal Sediment.</title>
        <authorList>
            <person name="Zhou Z."/>
            <person name="Liu Y."/>
            <person name="Xu W."/>
            <person name="Pan J."/>
            <person name="Luo Z.H."/>
            <person name="Li M."/>
        </authorList>
    </citation>
    <scope>NUCLEOTIDE SEQUENCE [LARGE SCALE GENOMIC DNA]</scope>
    <source>
        <strain evidence="1">SpSt-618</strain>
    </source>
</reference>
<name>A0A7J3I646_9CREN</name>
<proteinExistence type="predicted"/>
<protein>
    <submittedName>
        <fullName evidence="1">Uncharacterized protein</fullName>
    </submittedName>
</protein>
<dbReference type="EMBL" id="DTAI01000024">
    <property type="protein sequence ID" value="HGN36061.1"/>
    <property type="molecule type" value="Genomic_DNA"/>
</dbReference>
<gene>
    <name evidence="1" type="ORF">ENT87_00700</name>
</gene>
<accession>A0A7J3I646</accession>
<sequence>MCFISVLLLRKMVDLDTIVGILKSLSYTVEIRESGGRSIIEARRGRARMWGTLDRDILKIETEDYGLDCLRDLDEIYRALYEEDLKPEVVEVISPYIYVYEKRRRGAKKLFEKVGIEVEELYGGYCG</sequence>
<organism evidence="1">
    <name type="scientific">Ignisphaera aggregans</name>
    <dbReference type="NCBI Taxonomy" id="334771"/>
    <lineage>
        <taxon>Archaea</taxon>
        <taxon>Thermoproteota</taxon>
        <taxon>Thermoprotei</taxon>
        <taxon>Desulfurococcales</taxon>
        <taxon>Desulfurococcaceae</taxon>
        <taxon>Ignisphaera</taxon>
    </lineage>
</organism>
<comment type="caution">
    <text evidence="1">The sequence shown here is derived from an EMBL/GenBank/DDBJ whole genome shotgun (WGS) entry which is preliminary data.</text>
</comment>
<dbReference type="AlphaFoldDB" id="A0A7J3I646"/>
<evidence type="ECO:0000313" key="1">
    <source>
        <dbReference type="EMBL" id="HGN36061.1"/>
    </source>
</evidence>